<name>A0A672IMR0_SALFA</name>
<dbReference type="Ensembl" id="ENSSFAT00005043893.1">
    <property type="protein sequence ID" value="ENSSFAP00005042357.1"/>
    <property type="gene ID" value="ENSSFAG00005021020.1"/>
</dbReference>
<keyword evidence="1" id="KW-0732">Signal</keyword>
<dbReference type="AlphaFoldDB" id="A0A672IMR0"/>
<reference evidence="2" key="1">
    <citation type="submission" date="2019-06" db="EMBL/GenBank/DDBJ databases">
        <authorList>
            <consortium name="Wellcome Sanger Institute Data Sharing"/>
        </authorList>
    </citation>
    <scope>NUCLEOTIDE SEQUENCE [LARGE SCALE GENOMIC DNA]</scope>
</reference>
<evidence type="ECO:0000256" key="1">
    <source>
        <dbReference type="SAM" id="SignalP"/>
    </source>
</evidence>
<reference evidence="2" key="2">
    <citation type="submission" date="2025-08" db="UniProtKB">
        <authorList>
            <consortium name="Ensembl"/>
        </authorList>
    </citation>
    <scope>IDENTIFICATION</scope>
</reference>
<keyword evidence="3" id="KW-1185">Reference proteome</keyword>
<organism evidence="2 3">
    <name type="scientific">Salarias fasciatus</name>
    <name type="common">Jewelled blenny</name>
    <name type="synonym">Blennius fasciatus</name>
    <dbReference type="NCBI Taxonomy" id="181472"/>
    <lineage>
        <taxon>Eukaryota</taxon>
        <taxon>Metazoa</taxon>
        <taxon>Chordata</taxon>
        <taxon>Craniata</taxon>
        <taxon>Vertebrata</taxon>
        <taxon>Euteleostomi</taxon>
        <taxon>Actinopterygii</taxon>
        <taxon>Neopterygii</taxon>
        <taxon>Teleostei</taxon>
        <taxon>Neoteleostei</taxon>
        <taxon>Acanthomorphata</taxon>
        <taxon>Ovalentaria</taxon>
        <taxon>Blenniimorphae</taxon>
        <taxon>Blenniiformes</taxon>
        <taxon>Blennioidei</taxon>
        <taxon>Blenniidae</taxon>
        <taxon>Salariinae</taxon>
        <taxon>Salarias</taxon>
    </lineage>
</organism>
<evidence type="ECO:0000313" key="2">
    <source>
        <dbReference type="Ensembl" id="ENSSFAP00005042357.1"/>
    </source>
</evidence>
<feature type="signal peptide" evidence="1">
    <location>
        <begin position="1"/>
        <end position="29"/>
    </location>
</feature>
<evidence type="ECO:0000313" key="3">
    <source>
        <dbReference type="Proteomes" id="UP000472267"/>
    </source>
</evidence>
<reference evidence="2" key="3">
    <citation type="submission" date="2025-09" db="UniProtKB">
        <authorList>
            <consortium name="Ensembl"/>
        </authorList>
    </citation>
    <scope>IDENTIFICATION</scope>
</reference>
<proteinExistence type="predicted"/>
<feature type="chain" id="PRO_5025382555" evidence="1">
    <location>
        <begin position="30"/>
        <end position="80"/>
    </location>
</feature>
<dbReference type="Proteomes" id="UP000472267">
    <property type="component" value="Chromosome 14"/>
</dbReference>
<accession>A0A672IMR0</accession>
<protein>
    <submittedName>
        <fullName evidence="2">Uncharacterized protein</fullName>
    </submittedName>
</protein>
<sequence>ICGHICAVAAFQKLLYVCFLLCTETQSKSLRIVFSPYSQRAMFLQKRIEYKLIRKYLHMKLFRPLNLCSVTKHQGPKLAP</sequence>
<dbReference type="InParanoid" id="A0A672IMR0"/>